<protein>
    <submittedName>
        <fullName evidence="1">Uncharacterized protein</fullName>
    </submittedName>
</protein>
<reference evidence="1" key="1">
    <citation type="submission" date="2016-01" db="EMBL/GenBank/DDBJ databases">
        <title>Reference transcriptome for the parasite Schistocephalus solidus: insights into the molecular evolution of parasitism.</title>
        <authorList>
            <person name="Hebert F.O."/>
            <person name="Grambauer S."/>
            <person name="Barber I."/>
            <person name="Landry C.R."/>
            <person name="Aubin-Horth N."/>
        </authorList>
    </citation>
    <scope>NUCLEOTIDE SEQUENCE</scope>
</reference>
<sequence>SYCLSYLTLKQPSGHRMSFDLPVAKPDTIEEVFADKCQRINLDYYSLYHFDELAIDGRKYQYRLSSKGDFMTLVGTFNGQSVLMVSVWTNMDHEKRLREIHQYILKKEMQGDTLPQAF</sequence>
<dbReference type="AlphaFoldDB" id="A0A0X3NRQ8"/>
<gene>
    <name evidence="1" type="ORF">TR127406</name>
</gene>
<name>A0A0X3NRQ8_SCHSO</name>
<accession>A0A0X3NRQ8</accession>
<feature type="non-terminal residue" evidence="1">
    <location>
        <position position="1"/>
    </location>
</feature>
<evidence type="ECO:0000313" key="1">
    <source>
        <dbReference type="EMBL" id="JAP40187.1"/>
    </source>
</evidence>
<proteinExistence type="predicted"/>
<dbReference type="EMBL" id="GEEE01023038">
    <property type="protein sequence ID" value="JAP40187.1"/>
    <property type="molecule type" value="Transcribed_RNA"/>
</dbReference>
<organism evidence="1">
    <name type="scientific">Schistocephalus solidus</name>
    <name type="common">Tapeworm</name>
    <dbReference type="NCBI Taxonomy" id="70667"/>
    <lineage>
        <taxon>Eukaryota</taxon>
        <taxon>Metazoa</taxon>
        <taxon>Spiralia</taxon>
        <taxon>Lophotrochozoa</taxon>
        <taxon>Platyhelminthes</taxon>
        <taxon>Cestoda</taxon>
        <taxon>Eucestoda</taxon>
        <taxon>Diphyllobothriidea</taxon>
        <taxon>Diphyllobothriidae</taxon>
        <taxon>Schistocephalus</taxon>
    </lineage>
</organism>